<organism evidence="2 3">
    <name type="scientific">Trichonephila clavata</name>
    <name type="common">Joro spider</name>
    <name type="synonym">Nephila clavata</name>
    <dbReference type="NCBI Taxonomy" id="2740835"/>
    <lineage>
        <taxon>Eukaryota</taxon>
        <taxon>Metazoa</taxon>
        <taxon>Ecdysozoa</taxon>
        <taxon>Arthropoda</taxon>
        <taxon>Chelicerata</taxon>
        <taxon>Arachnida</taxon>
        <taxon>Araneae</taxon>
        <taxon>Araneomorphae</taxon>
        <taxon>Entelegynae</taxon>
        <taxon>Araneoidea</taxon>
        <taxon>Nephilidae</taxon>
        <taxon>Trichonephila</taxon>
    </lineage>
</organism>
<dbReference type="AlphaFoldDB" id="A0A8X6LQW2"/>
<feature type="region of interest" description="Disordered" evidence="1">
    <location>
        <begin position="43"/>
        <end position="72"/>
    </location>
</feature>
<comment type="caution">
    <text evidence="2">The sequence shown here is derived from an EMBL/GenBank/DDBJ whole genome shotgun (WGS) entry which is preliminary data.</text>
</comment>
<evidence type="ECO:0000313" key="3">
    <source>
        <dbReference type="Proteomes" id="UP000887116"/>
    </source>
</evidence>
<name>A0A8X6LQW2_TRICU</name>
<evidence type="ECO:0000313" key="2">
    <source>
        <dbReference type="EMBL" id="GFR19676.1"/>
    </source>
</evidence>
<dbReference type="OrthoDB" id="6613190at2759"/>
<accession>A0A8X6LQW2</accession>
<proteinExistence type="predicted"/>
<dbReference type="EMBL" id="BMAO01027802">
    <property type="protein sequence ID" value="GFR19676.1"/>
    <property type="molecule type" value="Genomic_DNA"/>
</dbReference>
<evidence type="ECO:0000256" key="1">
    <source>
        <dbReference type="SAM" id="MobiDB-lite"/>
    </source>
</evidence>
<dbReference type="Proteomes" id="UP000887116">
    <property type="component" value="Unassembled WGS sequence"/>
</dbReference>
<keyword evidence="3" id="KW-1185">Reference proteome</keyword>
<gene>
    <name evidence="2" type="ORF">TNCT_447541</name>
</gene>
<sequence length="109" mass="12315">MIDICVVNTWRAYQVPNPDEKLSLSDVRRKIVLLYLSKKSESTSKRLGPQGNKLMKGPISTDVSLDPGSHSIVPTNTQKRCAYRKKKTAKVNKYNVGVHDKCFVSFYTP</sequence>
<protein>
    <submittedName>
        <fullName evidence="2">Uncharacterized protein</fullName>
    </submittedName>
</protein>
<reference evidence="2" key="1">
    <citation type="submission" date="2020-07" db="EMBL/GenBank/DDBJ databases">
        <title>Multicomponent nature underlies the extraordinary mechanical properties of spider dragline silk.</title>
        <authorList>
            <person name="Kono N."/>
            <person name="Nakamura H."/>
            <person name="Mori M."/>
            <person name="Yoshida Y."/>
            <person name="Ohtoshi R."/>
            <person name="Malay A.D."/>
            <person name="Moran D.A.P."/>
            <person name="Tomita M."/>
            <person name="Numata K."/>
            <person name="Arakawa K."/>
        </authorList>
    </citation>
    <scope>NUCLEOTIDE SEQUENCE</scope>
</reference>